<evidence type="ECO:0000313" key="2">
    <source>
        <dbReference type="Proteomes" id="UP000307074"/>
    </source>
</evidence>
<protein>
    <submittedName>
        <fullName evidence="1">Uncharacterized protein</fullName>
    </submittedName>
</protein>
<organism evidence="1 2">
    <name type="scientific">Levilactobacillus brevis</name>
    <name type="common">Lactobacillus brevis</name>
    <dbReference type="NCBI Taxonomy" id="1580"/>
    <lineage>
        <taxon>Bacteria</taxon>
        <taxon>Bacillati</taxon>
        <taxon>Bacillota</taxon>
        <taxon>Bacilli</taxon>
        <taxon>Lactobacillales</taxon>
        <taxon>Lactobacillaceae</taxon>
        <taxon>Levilactobacillus</taxon>
    </lineage>
</organism>
<dbReference type="AlphaFoldDB" id="A0A5B7Y164"/>
<dbReference type="Proteomes" id="UP000307074">
    <property type="component" value="Chromosome"/>
</dbReference>
<dbReference type="RefSeq" id="WP_042750514.1">
    <property type="nucleotide sequence ID" value="NZ_CP031198.1"/>
</dbReference>
<dbReference type="EMBL" id="CP031198">
    <property type="protein sequence ID" value="QCZ53550.1"/>
    <property type="molecule type" value="Genomic_DNA"/>
</dbReference>
<reference evidence="1 2" key="1">
    <citation type="submission" date="2018-07" db="EMBL/GenBank/DDBJ databases">
        <authorList>
            <person name="Feyereisen M."/>
        </authorList>
    </citation>
    <scope>NUCLEOTIDE SEQUENCE [LARGE SCALE GENOMIC DNA]</scope>
    <source>
        <strain evidence="1 2">UCCLBBS449</strain>
    </source>
</reference>
<proteinExistence type="predicted"/>
<gene>
    <name evidence="1" type="ORF">UCCLBBS449_1615</name>
</gene>
<name>A0A5B7Y164_LEVBR</name>
<sequence length="192" mass="20952">MAIFHNGVKMNNLYHNGKKIGAIYHNGIKIFQGKYDAGTVLATVGKSIAPAADKPFDADIGDKYTQYFTPNGTFPFDISKVDNGIQINASHSDSIASQIDRSGGLMDCNYYSYSSVWTNPIKISKSDLVAGTKVEISKGASTNDYQPVYAQYKNGALEIAGHSSCYSWSDTGFNGYVIVSCDFMRIDSITTY</sequence>
<accession>A0A5B7Y164</accession>
<evidence type="ECO:0000313" key="1">
    <source>
        <dbReference type="EMBL" id="QCZ53550.1"/>
    </source>
</evidence>